<evidence type="ECO:0000256" key="2">
    <source>
        <dbReference type="ARBA" id="ARBA00022692"/>
    </source>
</evidence>
<dbReference type="AlphaFoldDB" id="A0A9P8US78"/>
<dbReference type="Pfam" id="PF08592">
    <property type="entry name" value="Anthrone_oxy"/>
    <property type="match status" value="1"/>
</dbReference>
<evidence type="ECO:0000256" key="4">
    <source>
        <dbReference type="ARBA" id="ARBA00023136"/>
    </source>
</evidence>
<dbReference type="GO" id="GO:0016020">
    <property type="term" value="C:membrane"/>
    <property type="evidence" value="ECO:0007669"/>
    <property type="project" value="UniProtKB-SubCell"/>
</dbReference>
<gene>
    <name evidence="8" type="ORF">BKA67DRAFT_532479</name>
</gene>
<dbReference type="PANTHER" id="PTHR35042">
    <property type="entry name" value="ANTHRONE OXYGENASE ENCC"/>
    <property type="match status" value="1"/>
</dbReference>
<dbReference type="OrthoDB" id="5954308at2759"/>
<keyword evidence="3 6" id="KW-1133">Transmembrane helix</keyword>
<dbReference type="Proteomes" id="UP000758603">
    <property type="component" value="Unassembled WGS sequence"/>
</dbReference>
<evidence type="ECO:0000256" key="3">
    <source>
        <dbReference type="ARBA" id="ARBA00022989"/>
    </source>
</evidence>
<reference evidence="8" key="1">
    <citation type="journal article" date="2021" name="Nat. Commun.">
        <title>Genetic determinants of endophytism in the Arabidopsis root mycobiome.</title>
        <authorList>
            <person name="Mesny F."/>
            <person name="Miyauchi S."/>
            <person name="Thiergart T."/>
            <person name="Pickel B."/>
            <person name="Atanasova L."/>
            <person name="Karlsson M."/>
            <person name="Huettel B."/>
            <person name="Barry K.W."/>
            <person name="Haridas S."/>
            <person name="Chen C."/>
            <person name="Bauer D."/>
            <person name="Andreopoulos W."/>
            <person name="Pangilinan J."/>
            <person name="LaButti K."/>
            <person name="Riley R."/>
            <person name="Lipzen A."/>
            <person name="Clum A."/>
            <person name="Drula E."/>
            <person name="Henrissat B."/>
            <person name="Kohler A."/>
            <person name="Grigoriev I.V."/>
            <person name="Martin F.M."/>
            <person name="Hacquard S."/>
        </authorList>
    </citation>
    <scope>NUCLEOTIDE SEQUENCE</scope>
    <source>
        <strain evidence="8">MPI-SDFR-AT-0073</strain>
    </source>
</reference>
<evidence type="ECO:0000313" key="9">
    <source>
        <dbReference type="Proteomes" id="UP000758603"/>
    </source>
</evidence>
<feature type="chain" id="PRO_5040277850" evidence="7">
    <location>
        <begin position="22"/>
        <end position="165"/>
    </location>
</feature>
<protein>
    <submittedName>
        <fullName evidence="8">Uncharacterized protein</fullName>
    </submittedName>
</protein>
<keyword evidence="4 6" id="KW-0472">Membrane</keyword>
<comment type="subcellular location">
    <subcellularLocation>
        <location evidence="1">Membrane</location>
        <topology evidence="1">Multi-pass membrane protein</topology>
    </subcellularLocation>
</comment>
<sequence length="165" mass="17329">MSLSSGMTLAASASIIASAAAAARCTGAMASFSICAIPAVLKGGASSDVMLKQWWTIYHHGKVVPITALIAALSYGAVSYNQHTKTSPRWRGFALAAAFTVAAIPFTIAFIGPTNSELSAGAHAEARTMSDKRVRSLITKWMNLNYIRLSLPLTGAIVGLWTLLS</sequence>
<keyword evidence="2 6" id="KW-0812">Transmembrane</keyword>
<dbReference type="EMBL" id="JAGPXC010000002">
    <property type="protein sequence ID" value="KAH6657264.1"/>
    <property type="molecule type" value="Genomic_DNA"/>
</dbReference>
<feature type="transmembrane region" description="Helical" evidence="6">
    <location>
        <begin position="60"/>
        <end position="80"/>
    </location>
</feature>
<name>A0A9P8US78_9PEZI</name>
<dbReference type="PANTHER" id="PTHR35042:SF1">
    <property type="entry name" value="DUF1772-DOMAIN-CONTAINING PROTEIN"/>
    <property type="match status" value="1"/>
</dbReference>
<dbReference type="RefSeq" id="XP_045961498.1">
    <property type="nucleotide sequence ID" value="XM_046099536.1"/>
</dbReference>
<evidence type="ECO:0000256" key="6">
    <source>
        <dbReference type="SAM" id="Phobius"/>
    </source>
</evidence>
<accession>A0A9P8US78</accession>
<proteinExistence type="inferred from homology"/>
<keyword evidence="7" id="KW-0732">Signal</keyword>
<dbReference type="InterPro" id="IPR013901">
    <property type="entry name" value="Anthrone_oxy"/>
</dbReference>
<keyword evidence="9" id="KW-1185">Reference proteome</keyword>
<dbReference type="GeneID" id="70128428"/>
<organism evidence="8 9">
    <name type="scientific">Truncatella angustata</name>
    <dbReference type="NCBI Taxonomy" id="152316"/>
    <lineage>
        <taxon>Eukaryota</taxon>
        <taxon>Fungi</taxon>
        <taxon>Dikarya</taxon>
        <taxon>Ascomycota</taxon>
        <taxon>Pezizomycotina</taxon>
        <taxon>Sordariomycetes</taxon>
        <taxon>Xylariomycetidae</taxon>
        <taxon>Amphisphaeriales</taxon>
        <taxon>Sporocadaceae</taxon>
        <taxon>Truncatella</taxon>
    </lineage>
</organism>
<comment type="caution">
    <text evidence="8">The sequence shown here is derived from an EMBL/GenBank/DDBJ whole genome shotgun (WGS) entry which is preliminary data.</text>
</comment>
<evidence type="ECO:0000256" key="5">
    <source>
        <dbReference type="ARBA" id="ARBA00034313"/>
    </source>
</evidence>
<feature type="signal peptide" evidence="7">
    <location>
        <begin position="1"/>
        <end position="21"/>
    </location>
</feature>
<feature type="transmembrane region" description="Helical" evidence="6">
    <location>
        <begin position="146"/>
        <end position="164"/>
    </location>
</feature>
<feature type="transmembrane region" description="Helical" evidence="6">
    <location>
        <begin position="92"/>
        <end position="111"/>
    </location>
</feature>
<evidence type="ECO:0000256" key="1">
    <source>
        <dbReference type="ARBA" id="ARBA00004141"/>
    </source>
</evidence>
<evidence type="ECO:0000313" key="8">
    <source>
        <dbReference type="EMBL" id="KAH6657264.1"/>
    </source>
</evidence>
<comment type="similarity">
    <text evidence="5">Belongs to the anthrone oxygenase family.</text>
</comment>
<evidence type="ECO:0000256" key="7">
    <source>
        <dbReference type="SAM" id="SignalP"/>
    </source>
</evidence>